<gene>
    <name evidence="1" type="ORF">CPT_Siara_051</name>
</gene>
<organism evidence="1 2">
    <name type="scientific">Stenotrophomonas phage Siara</name>
    <dbReference type="NCBI Taxonomy" id="2859658"/>
    <lineage>
        <taxon>Viruses</taxon>
        <taxon>Duplodnaviria</taxon>
        <taxon>Heunggongvirae</taxon>
        <taxon>Uroviricota</taxon>
        <taxon>Caudoviricetes</taxon>
        <taxon>Beaumontvirinae</taxon>
        <taxon>Siaravirus</taxon>
        <taxon>Siaravirus siara</taxon>
    </lineage>
</organism>
<evidence type="ECO:0000313" key="1">
    <source>
        <dbReference type="EMBL" id="QYW02054.1"/>
    </source>
</evidence>
<accession>A0AAE7WMP2</accession>
<proteinExistence type="predicted"/>
<dbReference type="EMBL" id="MZ326859">
    <property type="protein sequence ID" value="QYW02054.1"/>
    <property type="molecule type" value="Genomic_DNA"/>
</dbReference>
<dbReference type="Proteomes" id="UP000827319">
    <property type="component" value="Segment"/>
</dbReference>
<keyword evidence="2" id="KW-1185">Reference proteome</keyword>
<protein>
    <submittedName>
        <fullName evidence="1">Uncharacterized protein</fullName>
    </submittedName>
</protein>
<reference evidence="1" key="1">
    <citation type="submission" date="2021-06" db="EMBL/GenBank/DDBJ databases">
        <title>Complete genome sequence of Stenotrophomonas maltophilia phage Siara.</title>
        <authorList>
            <person name="Marmion J."/>
            <person name="Tate N."/>
            <person name="Clark J."/>
            <person name="Le T."/>
            <person name="Liu M."/>
            <person name="Burrowes B."/>
            <person name="Gill J."/>
        </authorList>
    </citation>
    <scope>NUCLEOTIDE SEQUENCE</scope>
</reference>
<sequence length="99" mass="10806">MPTGFQTFNADGSIEIDYTTRVGIFYGSISTDSTHGGSVEVGPIPNGDFFYYVVPPGASPGRTPSCSYSNGRIYWYTDQDGFGNPVFQLIPCTVFWGVR</sequence>
<name>A0AAE7WMP2_9CAUD</name>
<evidence type="ECO:0000313" key="2">
    <source>
        <dbReference type="Proteomes" id="UP000827319"/>
    </source>
</evidence>